<keyword evidence="8" id="KW-1185">Reference proteome</keyword>
<dbReference type="Proteomes" id="UP000838749">
    <property type="component" value="Unassembled WGS sequence"/>
</dbReference>
<dbReference type="PANTHER" id="PTHR43273">
    <property type="entry name" value="ANAEROBIC SULFATASE-MATURATING ENZYME HOMOLOG ASLB-RELATED"/>
    <property type="match status" value="1"/>
</dbReference>
<dbReference type="SFLD" id="SFLDS00029">
    <property type="entry name" value="Radical_SAM"/>
    <property type="match status" value="1"/>
</dbReference>
<evidence type="ECO:0000313" key="8">
    <source>
        <dbReference type="Proteomes" id="UP000838749"/>
    </source>
</evidence>
<gene>
    <name evidence="7" type="primary">moaA_8</name>
    <name evidence="7" type="ORF">PAECIP111894_05229</name>
</gene>
<comment type="caution">
    <text evidence="7">The sequence shown here is derived from an EMBL/GenBank/DDBJ whole genome shotgun (WGS) entry which is preliminary data.</text>
</comment>
<evidence type="ECO:0000256" key="4">
    <source>
        <dbReference type="ARBA" id="ARBA00023014"/>
    </source>
</evidence>
<organism evidence="7 8">
    <name type="scientific">Paenibacillus pseudetheri</name>
    <dbReference type="NCBI Taxonomy" id="2897682"/>
    <lineage>
        <taxon>Bacteria</taxon>
        <taxon>Bacillati</taxon>
        <taxon>Bacillota</taxon>
        <taxon>Bacilli</taxon>
        <taxon>Bacillales</taxon>
        <taxon>Paenibacillaceae</taxon>
        <taxon>Paenibacillus</taxon>
    </lineage>
</organism>
<sequence length="376" mass="43454">MKLNLFTTNACNLNCTYCYEKNKNNLKMSISIGRQVIDFFWGKVKDGIFNINFHGGEPLIEFSLIKDLVQYINEKSRDQEPHFIIDYSLTTNGTLITKEISSFFKENKFNIRLSLDGNQEAQDLHRRTHGNQGTFDKVIQGAKLLKEDHIDFAVRMTVTPDNVHFLVDSVIWLINNNFEKINIVADAFADWDKNFVILTNSFKRIRDIYLEARKEKRIVINLFDGKYSSYMLHNPPLFCNAGSGSFAISTSGLIYPCVYVVDIEEFCIGDLSRGISPLKRKRCIESCLKREDSCGDCTIQGFCHAKKCGFLNYSTTGYLDDPNPFLCKHEKLLYRMISEVFDQLYGWKDHQIIGMLNKLKTFPHIKANEDIEKYLL</sequence>
<accession>A0ABN8FTR3</accession>
<dbReference type="Gene3D" id="3.20.20.70">
    <property type="entry name" value="Aldolase class I"/>
    <property type="match status" value="1"/>
</dbReference>
<evidence type="ECO:0000256" key="2">
    <source>
        <dbReference type="ARBA" id="ARBA00022723"/>
    </source>
</evidence>
<evidence type="ECO:0000256" key="3">
    <source>
        <dbReference type="ARBA" id="ARBA00023004"/>
    </source>
</evidence>
<keyword evidence="4" id="KW-0411">Iron-sulfur</keyword>
<dbReference type="Pfam" id="PF04055">
    <property type="entry name" value="Radical_SAM"/>
    <property type="match status" value="1"/>
</dbReference>
<dbReference type="PROSITE" id="PS51918">
    <property type="entry name" value="RADICAL_SAM"/>
    <property type="match status" value="1"/>
</dbReference>
<protein>
    <submittedName>
        <fullName evidence="7">GTP 3',8-cyclase</fullName>
    </submittedName>
</protein>
<feature type="domain" description="Radical SAM core" evidence="6">
    <location>
        <begin position="1"/>
        <end position="221"/>
    </location>
</feature>
<dbReference type="RefSeq" id="WP_234540936.1">
    <property type="nucleotide sequence ID" value="NZ_CAKMAB010000044.1"/>
</dbReference>
<reference evidence="7" key="1">
    <citation type="submission" date="2021-12" db="EMBL/GenBank/DDBJ databases">
        <authorList>
            <person name="Criscuolo A."/>
        </authorList>
    </citation>
    <scope>NUCLEOTIDE SEQUENCE</scope>
    <source>
        <strain evidence="7">CIP111894</strain>
    </source>
</reference>
<dbReference type="SFLD" id="SFLDG01384">
    <property type="entry name" value="thioether_bond_formation_requi"/>
    <property type="match status" value="1"/>
</dbReference>
<dbReference type="EMBL" id="CAKMAB010000044">
    <property type="protein sequence ID" value="CAH1059043.1"/>
    <property type="molecule type" value="Genomic_DNA"/>
</dbReference>
<keyword evidence="1" id="KW-0949">S-adenosyl-L-methionine</keyword>
<dbReference type="InterPro" id="IPR058240">
    <property type="entry name" value="rSAM_sf"/>
</dbReference>
<name>A0ABN8FTR3_9BACL</name>
<evidence type="ECO:0000256" key="1">
    <source>
        <dbReference type="ARBA" id="ARBA00022691"/>
    </source>
</evidence>
<dbReference type="InterPro" id="IPR007197">
    <property type="entry name" value="rSAM"/>
</dbReference>
<dbReference type="SFLD" id="SFLDG01067">
    <property type="entry name" value="SPASM/twitch_domain_containing"/>
    <property type="match status" value="1"/>
</dbReference>
<dbReference type="InterPro" id="IPR023867">
    <property type="entry name" value="Sulphatase_maturase_rSAM"/>
</dbReference>
<dbReference type="PANTHER" id="PTHR43273:SF3">
    <property type="entry name" value="ANAEROBIC SULFATASE-MATURATING ENZYME HOMOLOG ASLB-RELATED"/>
    <property type="match status" value="1"/>
</dbReference>
<proteinExistence type="inferred from homology"/>
<evidence type="ECO:0000313" key="7">
    <source>
        <dbReference type="EMBL" id="CAH1059043.1"/>
    </source>
</evidence>
<evidence type="ECO:0000259" key="6">
    <source>
        <dbReference type="PROSITE" id="PS51918"/>
    </source>
</evidence>
<dbReference type="SUPFAM" id="SSF102114">
    <property type="entry name" value="Radical SAM enzymes"/>
    <property type="match status" value="1"/>
</dbReference>
<keyword evidence="2" id="KW-0479">Metal-binding</keyword>
<keyword evidence="3" id="KW-0408">Iron</keyword>
<dbReference type="SFLD" id="SFLDG01386">
    <property type="entry name" value="main_SPASM_domain-containing"/>
    <property type="match status" value="1"/>
</dbReference>
<dbReference type="CDD" id="cd01335">
    <property type="entry name" value="Radical_SAM"/>
    <property type="match status" value="1"/>
</dbReference>
<evidence type="ECO:0000256" key="5">
    <source>
        <dbReference type="ARBA" id="ARBA00023601"/>
    </source>
</evidence>
<comment type="similarity">
    <text evidence="5">Belongs to the radical SAM superfamily. Anaerobic sulfatase-maturating enzyme family.</text>
</comment>
<dbReference type="InterPro" id="IPR013785">
    <property type="entry name" value="Aldolase_TIM"/>
</dbReference>